<evidence type="ECO:0000313" key="4">
    <source>
        <dbReference type="EMBL" id="KIO25790.1"/>
    </source>
</evidence>
<feature type="compositionally biased region" description="Basic and acidic residues" evidence="2">
    <location>
        <begin position="659"/>
        <end position="678"/>
    </location>
</feature>
<feature type="compositionally biased region" description="Basic and acidic residues" evidence="2">
    <location>
        <begin position="620"/>
        <end position="634"/>
    </location>
</feature>
<feature type="transmembrane region" description="Helical" evidence="3">
    <location>
        <begin position="75"/>
        <end position="99"/>
    </location>
</feature>
<keyword evidence="3" id="KW-0812">Transmembrane</keyword>
<dbReference type="HOGENOM" id="CLU_405546_0_0_1"/>
<keyword evidence="3" id="KW-0472">Membrane</keyword>
<protein>
    <submittedName>
        <fullName evidence="4">Uncharacterized protein</fullName>
    </submittedName>
</protein>
<proteinExistence type="predicted"/>
<dbReference type="Proteomes" id="UP000054248">
    <property type="component" value="Unassembled WGS sequence"/>
</dbReference>
<accession>A0A0C3Q7X2</accession>
<feature type="coiled-coil region" evidence="1">
    <location>
        <begin position="307"/>
        <end position="355"/>
    </location>
</feature>
<gene>
    <name evidence="4" type="ORF">M407DRAFT_236481</name>
</gene>
<dbReference type="OrthoDB" id="3253564at2759"/>
<evidence type="ECO:0000256" key="1">
    <source>
        <dbReference type="SAM" id="Coils"/>
    </source>
</evidence>
<dbReference type="EMBL" id="KN823035">
    <property type="protein sequence ID" value="KIO25790.1"/>
    <property type="molecule type" value="Genomic_DNA"/>
</dbReference>
<feature type="region of interest" description="Disordered" evidence="2">
    <location>
        <begin position="541"/>
        <end position="560"/>
    </location>
</feature>
<evidence type="ECO:0000256" key="2">
    <source>
        <dbReference type="SAM" id="MobiDB-lite"/>
    </source>
</evidence>
<keyword evidence="3" id="KW-1133">Transmembrane helix</keyword>
<keyword evidence="5" id="KW-1185">Reference proteome</keyword>
<reference evidence="4 5" key="1">
    <citation type="submission" date="2014-04" db="EMBL/GenBank/DDBJ databases">
        <authorList>
            <consortium name="DOE Joint Genome Institute"/>
            <person name="Kuo A."/>
            <person name="Girlanda M."/>
            <person name="Perotto S."/>
            <person name="Kohler A."/>
            <person name="Nagy L.G."/>
            <person name="Floudas D."/>
            <person name="Copeland A."/>
            <person name="Barry K.W."/>
            <person name="Cichocki N."/>
            <person name="Veneault-Fourrey C."/>
            <person name="LaButti K."/>
            <person name="Lindquist E.A."/>
            <person name="Lipzen A."/>
            <person name="Lundell T."/>
            <person name="Morin E."/>
            <person name="Murat C."/>
            <person name="Sun H."/>
            <person name="Tunlid A."/>
            <person name="Henrissat B."/>
            <person name="Grigoriev I.V."/>
            <person name="Hibbett D.S."/>
            <person name="Martin F."/>
            <person name="Nordberg H.P."/>
            <person name="Cantor M.N."/>
            <person name="Hua S.X."/>
        </authorList>
    </citation>
    <scope>NUCLEOTIDE SEQUENCE [LARGE SCALE GENOMIC DNA]</scope>
    <source>
        <strain evidence="4 5">MUT 4182</strain>
    </source>
</reference>
<keyword evidence="1" id="KW-0175">Coiled coil</keyword>
<evidence type="ECO:0000256" key="3">
    <source>
        <dbReference type="SAM" id="Phobius"/>
    </source>
</evidence>
<name>A0A0C3Q7X2_9AGAM</name>
<feature type="region of interest" description="Disordered" evidence="2">
    <location>
        <begin position="606"/>
        <end position="678"/>
    </location>
</feature>
<dbReference type="AlphaFoldDB" id="A0A0C3Q7X2"/>
<evidence type="ECO:0000313" key="5">
    <source>
        <dbReference type="Proteomes" id="UP000054248"/>
    </source>
</evidence>
<reference evidence="5" key="2">
    <citation type="submission" date="2015-01" db="EMBL/GenBank/DDBJ databases">
        <title>Evolutionary Origins and Diversification of the Mycorrhizal Mutualists.</title>
        <authorList>
            <consortium name="DOE Joint Genome Institute"/>
            <consortium name="Mycorrhizal Genomics Consortium"/>
            <person name="Kohler A."/>
            <person name="Kuo A."/>
            <person name="Nagy L.G."/>
            <person name="Floudas D."/>
            <person name="Copeland A."/>
            <person name="Barry K.W."/>
            <person name="Cichocki N."/>
            <person name="Veneault-Fourrey C."/>
            <person name="LaButti K."/>
            <person name="Lindquist E.A."/>
            <person name="Lipzen A."/>
            <person name="Lundell T."/>
            <person name="Morin E."/>
            <person name="Murat C."/>
            <person name="Riley R."/>
            <person name="Ohm R."/>
            <person name="Sun H."/>
            <person name="Tunlid A."/>
            <person name="Henrissat B."/>
            <person name="Grigoriev I.V."/>
            <person name="Hibbett D.S."/>
            <person name="Martin F."/>
        </authorList>
    </citation>
    <scope>NUCLEOTIDE SEQUENCE [LARGE SCALE GENOMIC DNA]</scope>
    <source>
        <strain evidence="5">MUT 4182</strain>
    </source>
</reference>
<organism evidence="4 5">
    <name type="scientific">Tulasnella calospora MUT 4182</name>
    <dbReference type="NCBI Taxonomy" id="1051891"/>
    <lineage>
        <taxon>Eukaryota</taxon>
        <taxon>Fungi</taxon>
        <taxon>Dikarya</taxon>
        <taxon>Basidiomycota</taxon>
        <taxon>Agaricomycotina</taxon>
        <taxon>Agaricomycetes</taxon>
        <taxon>Cantharellales</taxon>
        <taxon>Tulasnellaceae</taxon>
        <taxon>Tulasnella</taxon>
    </lineage>
</organism>
<sequence>MDALKDIVQVLATTALLWVGRAPSHLLLSLPTPTQPFEIIVPTVTVYAPSRCLPVPSYPSVSGNSASDAHIFHQIVVYFFGLSIFGFFSLALGAFCLSVHRTQDSLHLRASPPSEASPIVTSLAIDRVAEVWTKPEADHRKIIHELSVKTENLEGQIMAKASEIKSLKYLHECQLASTWSTFESHRSQSTAAYRALEVEHQSTVADLHARIAQLEQQTVNHTLAVEQVTAAHKSELEGAQSKHRSAIQTLTSLHETKTANLAKELLEMQVLVTRLDTDLHRALKENQKLGSSNASLNELNASQSTTIFELKAQLDVTSNRLKDAIQEKASAQDRLAAAQEEAESISTRLDDAVREHTAVVRQKDDMIRKNSKTMNTLESELVQQRYKAAQLASQIQLLDAEITAKDTEISTLTSSLSTATSKLLDLEAQNVSCASASADAVVQTDNEDNEDARTEVDIEATAPLLIPSACPDPIINPLTRSQSMTIPSPTSSPGSLLRRHSLNVIIERAKQTLEEVTVATAENLEVVAAEEAAVEEALLHTAGPESPEPLRPSTNESGTVEPTLAKQELSGSMWAPSVRPVKHELPPRPNFKPQIDWAAEAATRRHQNGAKIDQSTPHKRNVDQQRPRWGDDRQGFATFNTAQRVASGKAGGTRVTKNSKKDVRHISREGDYKFHDYR</sequence>
<dbReference type="STRING" id="1051891.A0A0C3Q7X2"/>